<evidence type="ECO:0000313" key="7">
    <source>
        <dbReference type="RefSeq" id="XP_035545588.1"/>
    </source>
</evidence>
<dbReference type="InterPro" id="IPR004330">
    <property type="entry name" value="FAR1_DNA_bnd_dom"/>
</dbReference>
<comment type="function">
    <text evidence="1">Putative transcription activator involved in regulating light control of development.</text>
</comment>
<dbReference type="InterPro" id="IPR031052">
    <property type="entry name" value="FHY3/FAR1"/>
</dbReference>
<evidence type="ECO:0000259" key="2">
    <source>
        <dbReference type="Pfam" id="PF03101"/>
    </source>
</evidence>
<evidence type="ECO:0000313" key="4">
    <source>
        <dbReference type="Proteomes" id="UP000235220"/>
    </source>
</evidence>
<keyword evidence="1" id="KW-0539">Nucleus</keyword>
<dbReference type="RefSeq" id="XP_035545587.1">
    <property type="nucleotide sequence ID" value="XM_035689694.1"/>
</dbReference>
<dbReference type="STRING" id="51240.A0A2I4E9B7"/>
<dbReference type="AlphaFoldDB" id="A0A2I4E9B7"/>
<feature type="domain" description="MULE transposase" evidence="3">
    <location>
        <begin position="216"/>
        <end position="310"/>
    </location>
</feature>
<sequence>MEFATEKYLLTYYKRYAKQLGFGVKTFRTKREADVSAKYLTIGCAHGGTYHPSHSNVSRPRPTTKTNCKAKVNAKLVKGVWVLTTIQIVHNHSTVSPQKSRFFRFHKRLDEYSQRMLDLNDRASIRMNKNFEALVDVGGFENLEFQEKDARNFINKAKHLRLGKGGGEALSDYFERMSVMNDGFISVMDMDDECRVINVFWADARSRAAYEYFRDVITFDTTYLTNRYGMTFAPFVGVNHHGQSILLGAGLISNEDTNTFVSLFQAWLKCMNDRAPKAIITDQDRTMKSAITIVFLDSRQRYCLWHIMQKLPEKLGSHSQFNAGLKTGIQSALYDSHGI</sequence>
<keyword evidence="1" id="KW-0863">Zinc-finger</keyword>
<dbReference type="PANTHER" id="PTHR31669">
    <property type="entry name" value="PROTEIN FAR1-RELATED SEQUENCE 10-RELATED"/>
    <property type="match status" value="1"/>
</dbReference>
<name>A0A2I4E9B7_JUGRE</name>
<organism evidence="4 5">
    <name type="scientific">Juglans regia</name>
    <name type="common">English walnut</name>
    <dbReference type="NCBI Taxonomy" id="51240"/>
    <lineage>
        <taxon>Eukaryota</taxon>
        <taxon>Viridiplantae</taxon>
        <taxon>Streptophyta</taxon>
        <taxon>Embryophyta</taxon>
        <taxon>Tracheophyta</taxon>
        <taxon>Spermatophyta</taxon>
        <taxon>Magnoliopsida</taxon>
        <taxon>eudicotyledons</taxon>
        <taxon>Gunneridae</taxon>
        <taxon>Pentapetalae</taxon>
        <taxon>rosids</taxon>
        <taxon>fabids</taxon>
        <taxon>Fagales</taxon>
        <taxon>Juglandaceae</taxon>
        <taxon>Juglans</taxon>
    </lineage>
</organism>
<evidence type="ECO:0000313" key="6">
    <source>
        <dbReference type="RefSeq" id="XP_035545587.1"/>
    </source>
</evidence>
<dbReference type="GeneID" id="108987518"/>
<dbReference type="Gramene" id="Jr04_09520_p1">
    <property type="protein sequence ID" value="cds.Jr04_09520_p1"/>
    <property type="gene ID" value="Jr04_09520"/>
</dbReference>
<gene>
    <name evidence="5 6 7" type="primary">LOC108987518</name>
</gene>
<comment type="subcellular location">
    <subcellularLocation>
        <location evidence="1">Nucleus</location>
    </subcellularLocation>
</comment>
<dbReference type="OrthoDB" id="2402896at2759"/>
<dbReference type="InterPro" id="IPR018289">
    <property type="entry name" value="MULE_transposase_dom"/>
</dbReference>
<dbReference type="GO" id="GO:0005634">
    <property type="term" value="C:nucleus"/>
    <property type="evidence" value="ECO:0007669"/>
    <property type="project" value="UniProtKB-SubCell"/>
</dbReference>
<dbReference type="Pfam" id="PF03101">
    <property type="entry name" value="FAR1"/>
    <property type="match status" value="1"/>
</dbReference>
<keyword evidence="1" id="KW-0862">Zinc</keyword>
<comment type="similarity">
    <text evidence="1">Belongs to the FHY3/FAR1 family.</text>
</comment>
<dbReference type="PANTHER" id="PTHR31669:SF297">
    <property type="entry name" value="PROTEIN FAR1-RELATED SEQUENCE"/>
    <property type="match status" value="1"/>
</dbReference>
<keyword evidence="4" id="KW-1185">Reference proteome</keyword>
<keyword evidence="1" id="KW-0479">Metal-binding</keyword>
<reference evidence="5 6" key="1">
    <citation type="submission" date="2025-04" db="UniProtKB">
        <authorList>
            <consortium name="RefSeq"/>
        </authorList>
    </citation>
    <scope>IDENTIFICATION</scope>
    <source>
        <tissue evidence="5 6">Leaves</tissue>
    </source>
</reference>
<evidence type="ECO:0000259" key="3">
    <source>
        <dbReference type="Pfam" id="PF10551"/>
    </source>
</evidence>
<dbReference type="KEGG" id="jre:108987518"/>
<accession>A0A2I4E9B7</accession>
<feature type="domain" description="FAR1" evidence="2">
    <location>
        <begin position="12"/>
        <end position="94"/>
    </location>
</feature>
<proteinExistence type="inferred from homology"/>
<dbReference type="GO" id="GO:0008270">
    <property type="term" value="F:zinc ion binding"/>
    <property type="evidence" value="ECO:0007669"/>
    <property type="project" value="UniProtKB-UniRule"/>
</dbReference>
<evidence type="ECO:0000313" key="5">
    <source>
        <dbReference type="RefSeq" id="XP_018815987.1"/>
    </source>
</evidence>
<dbReference type="Pfam" id="PF10551">
    <property type="entry name" value="MULE"/>
    <property type="match status" value="1"/>
</dbReference>
<dbReference type="Proteomes" id="UP000235220">
    <property type="component" value="Chromosome 4"/>
</dbReference>
<dbReference type="GO" id="GO:0006355">
    <property type="term" value="P:regulation of DNA-templated transcription"/>
    <property type="evidence" value="ECO:0007669"/>
    <property type="project" value="UniProtKB-UniRule"/>
</dbReference>
<dbReference type="RefSeq" id="XP_035545588.1">
    <property type="nucleotide sequence ID" value="XM_035689695.1"/>
</dbReference>
<evidence type="ECO:0000256" key="1">
    <source>
        <dbReference type="RuleBase" id="RU367018"/>
    </source>
</evidence>
<protein>
    <recommendedName>
        <fullName evidence="1">Protein FAR1-RELATED SEQUENCE</fullName>
    </recommendedName>
</protein>
<dbReference type="RefSeq" id="XP_018815987.1">
    <property type="nucleotide sequence ID" value="XM_018960442.1"/>
</dbReference>